<evidence type="ECO:0000313" key="1">
    <source>
        <dbReference type="EMBL" id="VDM14503.1"/>
    </source>
</evidence>
<dbReference type="EMBL" id="UYWW01006019">
    <property type="protein sequence ID" value="VDM14503.1"/>
    <property type="molecule type" value="Genomic_DNA"/>
</dbReference>
<proteinExistence type="predicted"/>
<reference evidence="1 2" key="1">
    <citation type="submission" date="2018-11" db="EMBL/GenBank/DDBJ databases">
        <authorList>
            <consortium name="Pathogen Informatics"/>
        </authorList>
    </citation>
    <scope>NUCLEOTIDE SEQUENCE [LARGE SCALE GENOMIC DNA]</scope>
</reference>
<accession>A0A3P7DYN0</accession>
<protein>
    <submittedName>
        <fullName evidence="1">Uncharacterized protein</fullName>
    </submittedName>
</protein>
<keyword evidence="2" id="KW-1185">Reference proteome</keyword>
<dbReference type="Proteomes" id="UP000270924">
    <property type="component" value="Unassembled WGS sequence"/>
</dbReference>
<dbReference type="InParanoid" id="A0A3P7DYN0"/>
<dbReference type="AlphaFoldDB" id="A0A3P7DYN0"/>
<organism evidence="1 2">
    <name type="scientific">Wuchereria bancrofti</name>
    <dbReference type="NCBI Taxonomy" id="6293"/>
    <lineage>
        <taxon>Eukaryota</taxon>
        <taxon>Metazoa</taxon>
        <taxon>Ecdysozoa</taxon>
        <taxon>Nematoda</taxon>
        <taxon>Chromadorea</taxon>
        <taxon>Rhabditida</taxon>
        <taxon>Spirurina</taxon>
        <taxon>Spiruromorpha</taxon>
        <taxon>Filarioidea</taxon>
        <taxon>Onchocercidae</taxon>
        <taxon>Wuchereria</taxon>
    </lineage>
</organism>
<gene>
    <name evidence="1" type="ORF">WBA_LOCUS7889</name>
</gene>
<sequence length="103" mass="11948">MLDNADESVCCRVSNFNLHLEVNMYAELVETNSMLVQIGDPSDFCKTRLKLNMLNSVLEIDFQCCMLSRFEEWSMEFLPTLKPRKWKMSFIIVDTSEATQLVA</sequence>
<evidence type="ECO:0000313" key="2">
    <source>
        <dbReference type="Proteomes" id="UP000270924"/>
    </source>
</evidence>
<name>A0A3P7DYN0_WUCBA</name>